<gene>
    <name evidence="1" type="ORF">H3V53_13945</name>
</gene>
<sequence length="62" mass="6823">MTVAELIAELQRFPPHHTVIVTHEDDEPSETNIFGSEAEASIVELRGADGGFVLIDCVPDRF</sequence>
<dbReference type="RefSeq" id="WP_336598447.1">
    <property type="nucleotide sequence ID" value="NZ_JACFYJ010000019.1"/>
</dbReference>
<protein>
    <submittedName>
        <fullName evidence="1">Uncharacterized protein</fullName>
    </submittedName>
</protein>
<name>A0ABU8IRL1_9BURK</name>
<reference evidence="1 2" key="1">
    <citation type="journal article" date="2022" name="Arch. Microbiol.">
        <title>Paraburkholderia bengalensis sp. nov. isolated from roots of Oryza sativa, IR64.</title>
        <authorList>
            <person name="Nag P."/>
            <person name="Mondal N."/>
            <person name="Sarkar J."/>
            <person name="Das S."/>
        </authorList>
    </citation>
    <scope>NUCLEOTIDE SEQUENCE [LARGE SCALE GENOMIC DNA]</scope>
    <source>
        <strain evidence="1 2">IR64_4_BI</strain>
    </source>
</reference>
<accession>A0ABU8IRL1</accession>
<keyword evidence="2" id="KW-1185">Reference proteome</keyword>
<proteinExistence type="predicted"/>
<comment type="caution">
    <text evidence="1">The sequence shown here is derived from an EMBL/GenBank/DDBJ whole genome shotgun (WGS) entry which is preliminary data.</text>
</comment>
<evidence type="ECO:0000313" key="1">
    <source>
        <dbReference type="EMBL" id="MEI5998267.1"/>
    </source>
</evidence>
<organism evidence="1 2">
    <name type="scientific">Paraburkholderia bengalensis</name>
    <dbReference type="NCBI Taxonomy" id="2747562"/>
    <lineage>
        <taxon>Bacteria</taxon>
        <taxon>Pseudomonadati</taxon>
        <taxon>Pseudomonadota</taxon>
        <taxon>Betaproteobacteria</taxon>
        <taxon>Burkholderiales</taxon>
        <taxon>Burkholderiaceae</taxon>
        <taxon>Paraburkholderia</taxon>
    </lineage>
</organism>
<dbReference type="EMBL" id="JACFYJ010000019">
    <property type="protein sequence ID" value="MEI5998267.1"/>
    <property type="molecule type" value="Genomic_DNA"/>
</dbReference>
<dbReference type="Proteomes" id="UP001386437">
    <property type="component" value="Unassembled WGS sequence"/>
</dbReference>
<evidence type="ECO:0000313" key="2">
    <source>
        <dbReference type="Proteomes" id="UP001386437"/>
    </source>
</evidence>